<keyword evidence="3" id="KW-0963">Cytoplasm</keyword>
<organism evidence="11 12">
    <name type="scientific">Ornithinimicrobium faecis</name>
    <dbReference type="NCBI Taxonomy" id="2934158"/>
    <lineage>
        <taxon>Bacteria</taxon>
        <taxon>Bacillati</taxon>
        <taxon>Actinomycetota</taxon>
        <taxon>Actinomycetes</taxon>
        <taxon>Micrococcales</taxon>
        <taxon>Ornithinimicrobiaceae</taxon>
        <taxon>Ornithinimicrobium</taxon>
    </lineage>
</organism>
<keyword evidence="4 11" id="KW-0808">Transferase</keyword>
<dbReference type="InterPro" id="IPR012003">
    <property type="entry name" value="ATP_PFK_prok-type"/>
</dbReference>
<dbReference type="PRINTS" id="PR00476">
    <property type="entry name" value="PHFRCTKINASE"/>
</dbReference>
<protein>
    <submittedName>
        <fullName evidence="11">6-phosphofructokinase</fullName>
        <ecNumber evidence="11">2.7.1.11</ecNumber>
    </submittedName>
</protein>
<dbReference type="RefSeq" id="WP_252591761.1">
    <property type="nucleotide sequence ID" value="NZ_CP099489.1"/>
</dbReference>
<comment type="similarity">
    <text evidence="9">Belongs to the phosphofructokinase type A (PFKA) family.</text>
</comment>
<feature type="domain" description="Phosphofructokinase" evidence="10">
    <location>
        <begin position="2"/>
        <end position="324"/>
    </location>
</feature>
<evidence type="ECO:0000256" key="3">
    <source>
        <dbReference type="ARBA" id="ARBA00022490"/>
    </source>
</evidence>
<evidence type="ECO:0000256" key="5">
    <source>
        <dbReference type="ARBA" id="ARBA00022723"/>
    </source>
</evidence>
<dbReference type="Gene3D" id="3.40.50.460">
    <property type="entry name" value="Phosphofructokinase domain"/>
    <property type="match status" value="1"/>
</dbReference>
<evidence type="ECO:0000256" key="1">
    <source>
        <dbReference type="ARBA" id="ARBA00001946"/>
    </source>
</evidence>
<keyword evidence="12" id="KW-1185">Reference proteome</keyword>
<proteinExistence type="inferred from homology"/>
<evidence type="ECO:0000313" key="11">
    <source>
        <dbReference type="EMBL" id="USQ78927.1"/>
    </source>
</evidence>
<dbReference type="PIRSF" id="PIRSF000532">
    <property type="entry name" value="ATP_PFK_prok"/>
    <property type="match status" value="1"/>
</dbReference>
<evidence type="ECO:0000313" key="12">
    <source>
        <dbReference type="Proteomes" id="UP001056455"/>
    </source>
</evidence>
<dbReference type="Pfam" id="PF00365">
    <property type="entry name" value="PFK"/>
    <property type="match status" value="1"/>
</dbReference>
<accession>A0ABY4YRX8</accession>
<comment type="cofactor">
    <cofactor evidence="1">
        <name>Mg(2+)</name>
        <dbReference type="ChEBI" id="CHEBI:18420"/>
    </cofactor>
</comment>
<dbReference type="Proteomes" id="UP001056455">
    <property type="component" value="Chromosome"/>
</dbReference>
<evidence type="ECO:0000256" key="6">
    <source>
        <dbReference type="ARBA" id="ARBA00022777"/>
    </source>
</evidence>
<dbReference type="InterPro" id="IPR022953">
    <property type="entry name" value="ATP_PFK"/>
</dbReference>
<sequence length="382" mass="40750">MRIGILTGGGDVPGLNPCIKAVVNRVHEEGHQVTGIRRGWGGLLNTNLDDPESVSANLIELDPTAVRTVDRSGGTFLHSSRTNPGKVKTADVPDFLADSVSGDGSHDLTAHALKVIEHAGIDVLIPIGGDDTLSYGLRMHDEGVPTIAIPKTMDNDVNGTDYCIGFSTAITRGVQFIHNLRTSTGSHERIAVVELFGRYSGETSLITAYLAGVDRALIPEVPFDLDRVCELLVGDKKGNPSNYSMVTISEGATMTGGDMMLSGEADAYGHRKLGGIGQVLGEEIKERTGEGIVYQQVGYLMRSGSPDSLDLMVATNYAVMAADLALDGSTGRMVALRNGSYSSVPISVTGEGVKRVDVDELYDAASYRPKVRHVRGKPMFLY</sequence>
<evidence type="ECO:0000256" key="2">
    <source>
        <dbReference type="ARBA" id="ARBA00004679"/>
    </source>
</evidence>
<reference evidence="11" key="1">
    <citation type="submission" date="2022-06" db="EMBL/GenBank/DDBJ databases">
        <title>Ornithinimicrobium HY1793.</title>
        <authorList>
            <person name="Huang Y."/>
        </authorList>
    </citation>
    <scope>NUCLEOTIDE SEQUENCE</scope>
    <source>
        <strain evidence="11">HY1793</strain>
    </source>
</reference>
<evidence type="ECO:0000256" key="9">
    <source>
        <dbReference type="ARBA" id="ARBA00038478"/>
    </source>
</evidence>
<keyword evidence="8" id="KW-0324">Glycolysis</keyword>
<comment type="pathway">
    <text evidence="2">Carbohydrate degradation; glycolysis; D-glyceraldehyde 3-phosphate and glycerone phosphate from D-glucose: step 3/4.</text>
</comment>
<gene>
    <name evidence="11" type="ORF">NF556_15015</name>
</gene>
<keyword evidence="7" id="KW-0460">Magnesium</keyword>
<dbReference type="InterPro" id="IPR000023">
    <property type="entry name" value="Phosphofructokinase_dom"/>
</dbReference>
<keyword evidence="5" id="KW-0479">Metal-binding</keyword>
<keyword evidence="6" id="KW-0418">Kinase</keyword>
<evidence type="ECO:0000259" key="10">
    <source>
        <dbReference type="Pfam" id="PF00365"/>
    </source>
</evidence>
<dbReference type="EMBL" id="CP099489">
    <property type="protein sequence ID" value="USQ78927.1"/>
    <property type="molecule type" value="Genomic_DNA"/>
</dbReference>
<evidence type="ECO:0000256" key="8">
    <source>
        <dbReference type="ARBA" id="ARBA00023152"/>
    </source>
</evidence>
<evidence type="ECO:0000256" key="7">
    <source>
        <dbReference type="ARBA" id="ARBA00022842"/>
    </source>
</evidence>
<dbReference type="SUPFAM" id="SSF53784">
    <property type="entry name" value="Phosphofructokinase"/>
    <property type="match status" value="1"/>
</dbReference>
<dbReference type="Gene3D" id="3.40.50.450">
    <property type="match status" value="1"/>
</dbReference>
<dbReference type="EC" id="2.7.1.11" evidence="11"/>
<evidence type="ECO:0000256" key="4">
    <source>
        <dbReference type="ARBA" id="ARBA00022679"/>
    </source>
</evidence>
<dbReference type="PANTHER" id="PTHR13697">
    <property type="entry name" value="PHOSPHOFRUCTOKINASE"/>
    <property type="match status" value="1"/>
</dbReference>
<name>A0ABY4YRX8_9MICO</name>
<dbReference type="GO" id="GO:0003872">
    <property type="term" value="F:6-phosphofructokinase activity"/>
    <property type="evidence" value="ECO:0007669"/>
    <property type="project" value="UniProtKB-EC"/>
</dbReference>
<dbReference type="PANTHER" id="PTHR13697:SF52">
    <property type="entry name" value="ATP-DEPENDENT 6-PHOSPHOFRUCTOKINASE 3"/>
    <property type="match status" value="1"/>
</dbReference>
<dbReference type="InterPro" id="IPR035966">
    <property type="entry name" value="PKF_sf"/>
</dbReference>